<evidence type="ECO:0000313" key="9">
    <source>
        <dbReference type="EMBL" id="TFJ84342.1"/>
    </source>
</evidence>
<reference evidence="9 10" key="1">
    <citation type="submission" date="2019-01" db="EMBL/GenBank/DDBJ databases">
        <title>Nuclear Genome Assembly of the Microalgal Biofuel strain Nannochloropsis salina CCMP1776.</title>
        <authorList>
            <person name="Hovde B."/>
        </authorList>
    </citation>
    <scope>NUCLEOTIDE SEQUENCE [LARGE SCALE GENOMIC DNA]</scope>
    <source>
        <strain evidence="9 10">CCMP1776</strain>
    </source>
</reference>
<evidence type="ECO:0000256" key="7">
    <source>
        <dbReference type="ARBA" id="ARBA00023136"/>
    </source>
</evidence>
<evidence type="ECO:0000256" key="1">
    <source>
        <dbReference type="ARBA" id="ARBA00004477"/>
    </source>
</evidence>
<protein>
    <recommendedName>
        <fullName evidence="8">Dolichyl-diphosphooligosaccharide--protein glycosyltransferase subunit OST2</fullName>
        <shortName evidence="8">Oligosaccharyl transferase subunit OST2</shortName>
    </recommendedName>
</protein>
<evidence type="ECO:0000256" key="3">
    <source>
        <dbReference type="ARBA" id="ARBA00009386"/>
    </source>
</evidence>
<dbReference type="AlphaFoldDB" id="A0A4D9CYB0"/>
<feature type="transmembrane region" description="Helical" evidence="8">
    <location>
        <begin position="92"/>
        <end position="110"/>
    </location>
</feature>
<comment type="caution">
    <text evidence="9">The sequence shown here is derived from an EMBL/GenBank/DDBJ whole genome shotgun (WGS) entry which is preliminary data.</text>
</comment>
<dbReference type="PIRSF" id="PIRSF005588">
    <property type="entry name" value="DAD"/>
    <property type="match status" value="1"/>
</dbReference>
<evidence type="ECO:0000256" key="2">
    <source>
        <dbReference type="ARBA" id="ARBA00004922"/>
    </source>
</evidence>
<dbReference type="InterPro" id="IPR003038">
    <property type="entry name" value="DAD/Ost2"/>
</dbReference>
<dbReference type="PANTHER" id="PTHR10705">
    <property type="entry name" value="DOLICHYL-DIPHOSPHOOLIGOSACCHARIDE--PROTEIN GLYCOSYLTRANSFERASE SUBUNIT DAD1"/>
    <property type="match status" value="1"/>
</dbReference>
<keyword evidence="10" id="KW-1185">Reference proteome</keyword>
<dbReference type="GO" id="GO:0008250">
    <property type="term" value="C:oligosaccharyltransferase complex"/>
    <property type="evidence" value="ECO:0007669"/>
    <property type="project" value="InterPro"/>
</dbReference>
<name>A0A4D9CYB0_9STRA</name>
<sequence length="111" mass="12178">MTPAASALDIRGVGKSLLAEYRKAANTQTKIVDLFLAFIVATGVLQFLYCALVGTFPFNSFLSGFFSCVGMFALTVSLRLQLSSEKNVEKAFGEYTFCCLLLFFVVFNFIG</sequence>
<comment type="similarity">
    <text evidence="3 8">Belongs to the DAD/OST2 family.</text>
</comment>
<keyword evidence="4 8" id="KW-0812">Transmembrane</keyword>
<evidence type="ECO:0000256" key="4">
    <source>
        <dbReference type="ARBA" id="ARBA00022692"/>
    </source>
</evidence>
<evidence type="ECO:0000313" key="10">
    <source>
        <dbReference type="Proteomes" id="UP000355283"/>
    </source>
</evidence>
<dbReference type="GO" id="GO:0006487">
    <property type="term" value="P:protein N-linked glycosylation"/>
    <property type="evidence" value="ECO:0007669"/>
    <property type="project" value="TreeGrafter"/>
</dbReference>
<evidence type="ECO:0000256" key="5">
    <source>
        <dbReference type="ARBA" id="ARBA00022824"/>
    </source>
</evidence>
<evidence type="ECO:0000256" key="6">
    <source>
        <dbReference type="ARBA" id="ARBA00022989"/>
    </source>
</evidence>
<organism evidence="9 10">
    <name type="scientific">Nannochloropsis salina CCMP1776</name>
    <dbReference type="NCBI Taxonomy" id="1027361"/>
    <lineage>
        <taxon>Eukaryota</taxon>
        <taxon>Sar</taxon>
        <taxon>Stramenopiles</taxon>
        <taxon>Ochrophyta</taxon>
        <taxon>Eustigmatophyceae</taxon>
        <taxon>Eustigmatales</taxon>
        <taxon>Monodopsidaceae</taxon>
        <taxon>Microchloropsis</taxon>
        <taxon>Microchloropsis salina</taxon>
    </lineage>
</organism>
<dbReference type="OrthoDB" id="445566at2759"/>
<dbReference type="Pfam" id="PF02109">
    <property type="entry name" value="DAD"/>
    <property type="match status" value="1"/>
</dbReference>
<keyword evidence="5 8" id="KW-0256">Endoplasmic reticulum</keyword>
<keyword evidence="6 8" id="KW-1133">Transmembrane helix</keyword>
<evidence type="ECO:0000256" key="8">
    <source>
        <dbReference type="RuleBase" id="RU361136"/>
    </source>
</evidence>
<dbReference type="UniPathway" id="UPA00378"/>
<feature type="transmembrane region" description="Helical" evidence="8">
    <location>
        <begin position="31"/>
        <end position="54"/>
    </location>
</feature>
<comment type="function">
    <text evidence="8">Subunit of the oligosaccharyl transferase (OST) complex that catalyzes the initial transfer of a defined glycan (Glc(3)Man(9)GlcNAc(2) in eukaryotes) from the lipid carrier dolichol-pyrophosphate to an asparagine residue within an Asn-X-Ser/Thr consensus motif in nascent polypeptide chains, the first step in protein N-glycosylation. N-glycosylation occurs cotranslationally and the complex associates with the Sec61 complex at the channel-forming translocon complex that mediates protein translocation across the endoplasmic reticulum (ER). All subunits are required for a maximal enzyme activity.</text>
</comment>
<gene>
    <name evidence="9" type="ORF">NSK_004332</name>
</gene>
<accession>A0A4D9CYB0</accession>
<comment type="pathway">
    <text evidence="2 8">Protein modification; protein glycosylation.</text>
</comment>
<dbReference type="PANTHER" id="PTHR10705:SF0">
    <property type="entry name" value="DOLICHYL-DIPHOSPHOOLIGOSACCHARIDE--PROTEIN GLYCOSYLTRANSFERASE SUBUNIT DAD1"/>
    <property type="match status" value="1"/>
</dbReference>
<proteinExistence type="inferred from homology"/>
<comment type="subunit">
    <text evidence="8">Component of the oligosaccharyltransferase (OST) complex.</text>
</comment>
<keyword evidence="7 8" id="KW-0472">Membrane</keyword>
<feature type="transmembrane region" description="Helical" evidence="8">
    <location>
        <begin position="60"/>
        <end position="80"/>
    </location>
</feature>
<dbReference type="Proteomes" id="UP000355283">
    <property type="component" value="Unassembled WGS sequence"/>
</dbReference>
<comment type="subcellular location">
    <subcellularLocation>
        <location evidence="1 8">Endoplasmic reticulum membrane</location>
        <topology evidence="1 8">Multi-pass membrane protein</topology>
    </subcellularLocation>
</comment>
<dbReference type="EMBL" id="SDOX01000019">
    <property type="protein sequence ID" value="TFJ84342.1"/>
    <property type="molecule type" value="Genomic_DNA"/>
</dbReference>